<evidence type="ECO:0000313" key="1">
    <source>
        <dbReference type="EMBL" id="SFE52430.1"/>
    </source>
</evidence>
<dbReference type="EMBL" id="FONV01000002">
    <property type="protein sequence ID" value="SFE52430.1"/>
    <property type="molecule type" value="Genomic_DNA"/>
</dbReference>
<dbReference type="AlphaFoldDB" id="A0A1I2BBA5"/>
<dbReference type="RefSeq" id="WP_093610250.1">
    <property type="nucleotide sequence ID" value="NZ_BOMT01000016.1"/>
</dbReference>
<proteinExistence type="predicted"/>
<name>A0A1I2BBA5_9ACTN</name>
<reference evidence="1 2" key="1">
    <citation type="submission" date="2016-10" db="EMBL/GenBank/DDBJ databases">
        <authorList>
            <person name="de Groot N.N."/>
        </authorList>
    </citation>
    <scope>NUCLEOTIDE SEQUENCE [LARGE SCALE GENOMIC DNA]</scope>
    <source>
        <strain evidence="1 2">DSM 43019</strain>
    </source>
</reference>
<evidence type="ECO:0000313" key="2">
    <source>
        <dbReference type="Proteomes" id="UP000199645"/>
    </source>
</evidence>
<keyword evidence="2" id="KW-1185">Reference proteome</keyword>
<dbReference type="Proteomes" id="UP000199645">
    <property type="component" value="Unassembled WGS sequence"/>
</dbReference>
<organism evidence="1 2">
    <name type="scientific">Actinoplanes philippinensis</name>
    <dbReference type="NCBI Taxonomy" id="35752"/>
    <lineage>
        <taxon>Bacteria</taxon>
        <taxon>Bacillati</taxon>
        <taxon>Actinomycetota</taxon>
        <taxon>Actinomycetes</taxon>
        <taxon>Micromonosporales</taxon>
        <taxon>Micromonosporaceae</taxon>
        <taxon>Actinoplanes</taxon>
    </lineage>
</organism>
<gene>
    <name evidence="1" type="ORF">SAMN05421541_102170</name>
</gene>
<dbReference type="STRING" id="35752.SAMN05421541_102170"/>
<accession>A0A1I2BBA5</accession>
<sequence>MGLHRGEAARTPAPIHHVPEFRQPTACGIAWPDLPFLDLATTDRLEVTCDACKTRLAGGFRVLRTLPSPAGPITIASESIDRETAMARFDEMVGWGMDRVRVVREQDYQPSEASR</sequence>
<protein>
    <submittedName>
        <fullName evidence="1">Uncharacterized protein</fullName>
    </submittedName>
</protein>